<comment type="caution">
    <text evidence="1">The sequence shown here is derived from an EMBL/GenBank/DDBJ whole genome shotgun (WGS) entry which is preliminary data.</text>
</comment>
<reference evidence="1 2" key="1">
    <citation type="submission" date="2014-09" db="EMBL/GenBank/DDBJ databases">
        <title>Sporocytophaga myxococcoides PG-01 genome sequencing.</title>
        <authorList>
            <person name="Liu L."/>
            <person name="Gao P.J."/>
            <person name="Chen G.J."/>
            <person name="Wang L.S."/>
        </authorList>
    </citation>
    <scope>NUCLEOTIDE SEQUENCE [LARGE SCALE GENOMIC DNA]</scope>
    <source>
        <strain evidence="1 2">PG-01</strain>
    </source>
</reference>
<evidence type="ECO:0000313" key="2">
    <source>
        <dbReference type="Proteomes" id="UP000030185"/>
    </source>
</evidence>
<dbReference type="Proteomes" id="UP000030185">
    <property type="component" value="Unassembled WGS sequence"/>
</dbReference>
<protein>
    <submittedName>
        <fullName evidence="1">Uncharacterized protein</fullName>
    </submittedName>
</protein>
<sequence length="74" mass="8377">MEINIKASEVGENIARKNVEIIKIKGKIYVQMDDLDHGENLMILADSLSAEMIILQDRIKVLEERLRILGASNL</sequence>
<dbReference type="OrthoDB" id="9859407at2"/>
<gene>
    <name evidence="1" type="ORF">MYP_1740</name>
</gene>
<organism evidence="1 2">
    <name type="scientific">Sporocytophaga myxococcoides</name>
    <dbReference type="NCBI Taxonomy" id="153721"/>
    <lineage>
        <taxon>Bacteria</taxon>
        <taxon>Pseudomonadati</taxon>
        <taxon>Bacteroidota</taxon>
        <taxon>Cytophagia</taxon>
        <taxon>Cytophagales</taxon>
        <taxon>Cytophagaceae</taxon>
        <taxon>Sporocytophaga</taxon>
    </lineage>
</organism>
<proteinExistence type="predicted"/>
<dbReference type="STRING" id="153721.MYP_1740"/>
<accession>A0A098LDJ3</accession>
<dbReference type="AlphaFoldDB" id="A0A098LDJ3"/>
<keyword evidence="2" id="KW-1185">Reference proteome</keyword>
<name>A0A098LDJ3_9BACT</name>
<dbReference type="EMBL" id="BBLT01000003">
    <property type="protein sequence ID" value="GAL84512.1"/>
    <property type="molecule type" value="Genomic_DNA"/>
</dbReference>
<dbReference type="RefSeq" id="WP_045461545.1">
    <property type="nucleotide sequence ID" value="NZ_BBLT01000003.1"/>
</dbReference>
<evidence type="ECO:0000313" key="1">
    <source>
        <dbReference type="EMBL" id="GAL84512.1"/>
    </source>
</evidence>